<dbReference type="GO" id="GO:0004111">
    <property type="term" value="F:creatine kinase activity"/>
    <property type="evidence" value="ECO:0007669"/>
    <property type="project" value="InterPro"/>
</dbReference>
<dbReference type="RefSeq" id="WP_154530380.1">
    <property type="nucleotide sequence ID" value="NZ_JAQXTV010000057.1"/>
</dbReference>
<keyword evidence="4 5" id="KW-0067">ATP-binding</keyword>
<evidence type="ECO:0000256" key="4">
    <source>
        <dbReference type="ARBA" id="ARBA00022840"/>
    </source>
</evidence>
<keyword evidence="2 5" id="KW-0547">Nucleotide-binding</keyword>
<feature type="binding site" evidence="5">
    <location>
        <begin position="17"/>
        <end position="21"/>
    </location>
    <ligand>
        <name>ATP</name>
        <dbReference type="ChEBI" id="CHEBI:30616"/>
    </ligand>
</feature>
<dbReference type="Proteomes" id="UP000460287">
    <property type="component" value="Unassembled WGS sequence"/>
</dbReference>
<evidence type="ECO:0000259" key="6">
    <source>
        <dbReference type="PROSITE" id="PS51510"/>
    </source>
</evidence>
<dbReference type="PANTHER" id="PTHR11547:SF38">
    <property type="entry name" value="ARGININE KINASE 1-RELATED"/>
    <property type="match status" value="1"/>
</dbReference>
<dbReference type="Pfam" id="PF00217">
    <property type="entry name" value="ATP-gua_Ptrans"/>
    <property type="match status" value="1"/>
</dbReference>
<feature type="domain" description="Phosphagen kinase C-terminal" evidence="6">
    <location>
        <begin position="14"/>
        <end position="243"/>
    </location>
</feature>
<accession>A0A7X2MXL0</accession>
<keyword evidence="3 5" id="KW-0418">Kinase</keyword>
<dbReference type="PROSITE" id="PS51510">
    <property type="entry name" value="PHOSPHAGEN_KINASE_C"/>
    <property type="match status" value="1"/>
</dbReference>
<evidence type="ECO:0000256" key="3">
    <source>
        <dbReference type="ARBA" id="ARBA00022777"/>
    </source>
</evidence>
<dbReference type="InterPro" id="IPR014746">
    <property type="entry name" value="Gln_synth/guanido_kin_cat_dom"/>
</dbReference>
<dbReference type="AlphaFoldDB" id="A0A7X2MXL0"/>
<feature type="binding site" evidence="5">
    <location>
        <begin position="196"/>
        <end position="201"/>
    </location>
    <ligand>
        <name>ATP</name>
        <dbReference type="ChEBI" id="CHEBI:30616"/>
    </ligand>
</feature>
<feature type="binding site" evidence="5">
    <location>
        <position position="80"/>
    </location>
    <ligand>
        <name>ATP</name>
        <dbReference type="ChEBI" id="CHEBI:30616"/>
    </ligand>
</feature>
<dbReference type="InterPro" id="IPR023660">
    <property type="entry name" value="Arg_Kinase"/>
</dbReference>
<dbReference type="PANTHER" id="PTHR11547">
    <property type="entry name" value="ARGININE OR CREATINE KINASE"/>
    <property type="match status" value="1"/>
</dbReference>
<evidence type="ECO:0000256" key="2">
    <source>
        <dbReference type="ARBA" id="ARBA00022741"/>
    </source>
</evidence>
<dbReference type="GO" id="GO:0046314">
    <property type="term" value="P:phosphocreatine biosynthetic process"/>
    <property type="evidence" value="ECO:0007669"/>
    <property type="project" value="InterPro"/>
</dbReference>
<comment type="caution">
    <text evidence="7">The sequence shown here is derived from an EMBL/GenBank/DDBJ whole genome shotgun (WGS) entry which is preliminary data.</text>
</comment>
<dbReference type="CDD" id="cd07930">
    <property type="entry name" value="bacterial_phosphagen_kinase"/>
    <property type="match status" value="1"/>
</dbReference>
<sequence length="343" mass="39142">MENIMDYKGIEGKMVVSSRVRLARNLSKVPFPVKLDEERANDIIDKVFNSCREDESLNSLKDVRLIENKPQVIGCFFEKHLISKELIENFSKTAFLVNDDEDLSIMINDEDHIRIQSIAVGLDFKSTYDKCLQVDSALEEKLTYAFDENLGYLTANPRNVGTGIRGSVIIHLPAITEANQLSQVTKHLNDFGMIIKPVYMEDKKCMGNLYQISSEITIGMSEEDILIDLEEEVFKVMTKEFALRKVSLDKNRIAVLDKVYRSYALIRSAMIISLKEALDLISNVRLGVEMAIIKDVDVNVLDNLVMRIQPNNIKLLSDSKNFTDKQIDIERAKLIRDTLNENK</sequence>
<evidence type="ECO:0000256" key="5">
    <source>
        <dbReference type="PROSITE-ProRule" id="PRU00843"/>
    </source>
</evidence>
<protein>
    <submittedName>
        <fullName evidence="7">ATP--guanido phosphotransferase</fullName>
    </submittedName>
</protein>
<name>A0A7X2MXL0_9CLOT</name>
<evidence type="ECO:0000313" key="8">
    <source>
        <dbReference type="Proteomes" id="UP000460287"/>
    </source>
</evidence>
<keyword evidence="8" id="KW-1185">Reference proteome</keyword>
<dbReference type="InterPro" id="IPR000749">
    <property type="entry name" value="ATP-guanido_PTrfase"/>
</dbReference>
<dbReference type="EMBL" id="VULX01000002">
    <property type="protein sequence ID" value="MSR90500.1"/>
    <property type="molecule type" value="Genomic_DNA"/>
</dbReference>
<proteinExistence type="inferred from homology"/>
<dbReference type="InterPro" id="IPR022414">
    <property type="entry name" value="ATP-guanido_PTrfase_cat"/>
</dbReference>
<keyword evidence="1 5" id="KW-0808">Transferase</keyword>
<reference evidence="7 8" key="1">
    <citation type="submission" date="2019-08" db="EMBL/GenBank/DDBJ databases">
        <title>In-depth cultivation of the pig gut microbiome towards novel bacterial diversity and tailored functional studies.</title>
        <authorList>
            <person name="Wylensek D."/>
            <person name="Hitch T.C.A."/>
            <person name="Clavel T."/>
        </authorList>
    </citation>
    <scope>NUCLEOTIDE SEQUENCE [LARGE SCALE GENOMIC DNA]</scope>
    <source>
        <strain evidence="7 8">WCA-383-APC-5B</strain>
    </source>
</reference>
<feature type="binding site" evidence="5">
    <location>
        <position position="114"/>
    </location>
    <ligand>
        <name>ATP</name>
        <dbReference type="ChEBI" id="CHEBI:30616"/>
    </ligand>
</feature>
<evidence type="ECO:0000256" key="1">
    <source>
        <dbReference type="ARBA" id="ARBA00022679"/>
    </source>
</evidence>
<dbReference type="GO" id="GO:0005615">
    <property type="term" value="C:extracellular space"/>
    <property type="evidence" value="ECO:0007669"/>
    <property type="project" value="TreeGrafter"/>
</dbReference>
<feature type="binding site" evidence="5">
    <location>
        <begin position="165"/>
        <end position="169"/>
    </location>
    <ligand>
        <name>ATP</name>
        <dbReference type="ChEBI" id="CHEBI:30616"/>
    </ligand>
</feature>
<dbReference type="SUPFAM" id="SSF55931">
    <property type="entry name" value="Glutamine synthetase/guanido kinase"/>
    <property type="match status" value="1"/>
</dbReference>
<gene>
    <name evidence="7" type="ORF">FYJ33_03465</name>
</gene>
<comment type="similarity">
    <text evidence="5">Belongs to the ATP:guanido phosphotransferase family.</text>
</comment>
<organism evidence="7 8">
    <name type="scientific">Inconstantimicrobium porci</name>
    <dbReference type="NCBI Taxonomy" id="2652291"/>
    <lineage>
        <taxon>Bacteria</taxon>
        <taxon>Bacillati</taxon>
        <taxon>Bacillota</taxon>
        <taxon>Clostridia</taxon>
        <taxon>Eubacteriales</taxon>
        <taxon>Clostridiaceae</taxon>
        <taxon>Inconstantimicrobium</taxon>
    </lineage>
</organism>
<evidence type="ECO:0000313" key="7">
    <source>
        <dbReference type="EMBL" id="MSR90500.1"/>
    </source>
</evidence>
<dbReference type="GO" id="GO:0005524">
    <property type="term" value="F:ATP binding"/>
    <property type="evidence" value="ECO:0007669"/>
    <property type="project" value="UniProtKB-UniRule"/>
</dbReference>
<dbReference type="Gene3D" id="3.30.590.10">
    <property type="entry name" value="Glutamine synthetase/guanido kinase, catalytic domain"/>
    <property type="match status" value="1"/>
</dbReference>